<name>A0A7I8KGB3_SPIIN</name>
<keyword evidence="8" id="KW-0677">Repeat</keyword>
<evidence type="ECO:0000313" key="21">
    <source>
        <dbReference type="EMBL" id="CAA7396740.1"/>
    </source>
</evidence>
<dbReference type="GO" id="GO:0004674">
    <property type="term" value="F:protein serine/threonine kinase activity"/>
    <property type="evidence" value="ECO:0007669"/>
    <property type="project" value="UniProtKB-KW"/>
</dbReference>
<dbReference type="SUPFAM" id="SSF52047">
    <property type="entry name" value="RNI-like"/>
    <property type="match status" value="1"/>
</dbReference>
<dbReference type="InterPro" id="IPR032675">
    <property type="entry name" value="LRR_dom_sf"/>
</dbReference>
<evidence type="ECO:0000256" key="5">
    <source>
        <dbReference type="ARBA" id="ARBA00022679"/>
    </source>
</evidence>
<dbReference type="Gene3D" id="1.10.510.10">
    <property type="entry name" value="Transferase(Phosphotransferase) domain 1"/>
    <property type="match status" value="1"/>
</dbReference>
<evidence type="ECO:0000256" key="7">
    <source>
        <dbReference type="ARBA" id="ARBA00022729"/>
    </source>
</evidence>
<dbReference type="GO" id="GO:0016020">
    <property type="term" value="C:membrane"/>
    <property type="evidence" value="ECO:0007669"/>
    <property type="project" value="UniProtKB-SubCell"/>
</dbReference>
<reference evidence="21" key="1">
    <citation type="submission" date="2020-02" db="EMBL/GenBank/DDBJ databases">
        <authorList>
            <person name="Scholz U."/>
            <person name="Mascher M."/>
            <person name="Fiebig A."/>
        </authorList>
    </citation>
    <scope>NUCLEOTIDE SEQUENCE</scope>
</reference>
<evidence type="ECO:0000256" key="10">
    <source>
        <dbReference type="ARBA" id="ARBA00022777"/>
    </source>
</evidence>
<keyword evidence="14" id="KW-0675">Receptor</keyword>
<keyword evidence="22" id="KW-1185">Reference proteome</keyword>
<keyword evidence="5" id="KW-0808">Transferase</keyword>
<dbReference type="Pfam" id="PF00560">
    <property type="entry name" value="LRR_1"/>
    <property type="match status" value="5"/>
</dbReference>
<keyword evidence="6 18" id="KW-0812">Transmembrane</keyword>
<evidence type="ECO:0000256" key="17">
    <source>
        <dbReference type="ARBA" id="ARBA00048679"/>
    </source>
</evidence>
<evidence type="ECO:0000256" key="18">
    <source>
        <dbReference type="SAM" id="Phobius"/>
    </source>
</evidence>
<evidence type="ECO:0000256" key="14">
    <source>
        <dbReference type="ARBA" id="ARBA00023170"/>
    </source>
</evidence>
<dbReference type="EMBL" id="LR746268">
    <property type="protein sequence ID" value="CAA7396740.1"/>
    <property type="molecule type" value="Genomic_DNA"/>
</dbReference>
<dbReference type="Pfam" id="PF00069">
    <property type="entry name" value="Pkinase"/>
    <property type="match status" value="1"/>
</dbReference>
<evidence type="ECO:0000256" key="13">
    <source>
        <dbReference type="ARBA" id="ARBA00023136"/>
    </source>
</evidence>
<dbReference type="InterPro" id="IPR000719">
    <property type="entry name" value="Prot_kinase_dom"/>
</dbReference>
<comment type="subcellular location">
    <subcellularLocation>
        <location evidence="1">Membrane</location>
        <topology evidence="1">Single-pass type I membrane protein</topology>
    </subcellularLocation>
</comment>
<dbReference type="SMART" id="SM00365">
    <property type="entry name" value="LRR_SD22"/>
    <property type="match status" value="4"/>
</dbReference>
<keyword evidence="15" id="KW-0325">Glycoprotein</keyword>
<evidence type="ECO:0000256" key="1">
    <source>
        <dbReference type="ARBA" id="ARBA00004479"/>
    </source>
</evidence>
<keyword evidence="10" id="KW-0418">Kinase</keyword>
<evidence type="ECO:0000256" key="2">
    <source>
        <dbReference type="ARBA" id="ARBA00012513"/>
    </source>
</evidence>
<dbReference type="FunFam" id="1.10.510.10:FF:000388">
    <property type="entry name" value="Leucine-rich repeat receptor-like tyrosine-protein kinase PXC3"/>
    <property type="match status" value="1"/>
</dbReference>
<keyword evidence="9" id="KW-0547">Nucleotide-binding</keyword>
<dbReference type="PANTHER" id="PTHR48005:SF10">
    <property type="entry name" value="LEUCINE-RICH REPEAT RECEPTOR-LIKE TYROSINE-PROTEIN KINASE PXC3 ISOFORM X1"/>
    <property type="match status" value="1"/>
</dbReference>
<evidence type="ECO:0000256" key="6">
    <source>
        <dbReference type="ARBA" id="ARBA00022692"/>
    </source>
</evidence>
<dbReference type="PROSITE" id="PS51450">
    <property type="entry name" value="LRR"/>
    <property type="match status" value="2"/>
</dbReference>
<feature type="signal peptide" evidence="19">
    <location>
        <begin position="1"/>
        <end position="35"/>
    </location>
</feature>
<evidence type="ECO:0000256" key="4">
    <source>
        <dbReference type="ARBA" id="ARBA00022614"/>
    </source>
</evidence>
<accession>A0A7I8KGB3</accession>
<dbReference type="PRINTS" id="PR00019">
    <property type="entry name" value="LEURICHRPT"/>
</dbReference>
<keyword evidence="13 18" id="KW-0472">Membrane</keyword>
<evidence type="ECO:0000256" key="9">
    <source>
        <dbReference type="ARBA" id="ARBA00022741"/>
    </source>
</evidence>
<dbReference type="InterPro" id="IPR011009">
    <property type="entry name" value="Kinase-like_dom_sf"/>
</dbReference>
<dbReference type="Proteomes" id="UP000663760">
    <property type="component" value="Chromosome 5"/>
</dbReference>
<keyword evidence="11" id="KW-0067">ATP-binding</keyword>
<evidence type="ECO:0000256" key="19">
    <source>
        <dbReference type="SAM" id="SignalP"/>
    </source>
</evidence>
<dbReference type="EC" id="2.7.11.1" evidence="2"/>
<protein>
    <recommendedName>
        <fullName evidence="2">non-specific serine/threonine protein kinase</fullName>
        <ecNumber evidence="2">2.7.11.1</ecNumber>
    </recommendedName>
</protein>
<dbReference type="Pfam" id="PF13516">
    <property type="entry name" value="LRR_6"/>
    <property type="match status" value="1"/>
</dbReference>
<keyword evidence="7 19" id="KW-0732">Signal</keyword>
<dbReference type="AlphaFoldDB" id="A0A7I8KGB3"/>
<dbReference type="InterPro" id="IPR001611">
    <property type="entry name" value="Leu-rich_rpt"/>
</dbReference>
<evidence type="ECO:0000256" key="15">
    <source>
        <dbReference type="ARBA" id="ARBA00023180"/>
    </source>
</evidence>
<gene>
    <name evidence="21" type="ORF">SI8410_05007403</name>
</gene>
<feature type="chain" id="PRO_5029463848" description="non-specific serine/threonine protein kinase" evidence="19">
    <location>
        <begin position="36"/>
        <end position="949"/>
    </location>
</feature>
<evidence type="ECO:0000256" key="3">
    <source>
        <dbReference type="ARBA" id="ARBA00022527"/>
    </source>
</evidence>
<feature type="domain" description="Protein kinase" evidence="20">
    <location>
        <begin position="674"/>
        <end position="947"/>
    </location>
</feature>
<keyword evidence="4" id="KW-0433">Leucine-rich repeat</keyword>
<keyword evidence="12 18" id="KW-1133">Transmembrane helix</keyword>
<sequence length="949" mass="103359">MEISSLTQRREMDCFSPAFLLFVALFFLAPGPSSSALDSTQRPVMANLSLAFRPSSWSASSTSDPCDWKGVTCSVESQRKVTHLSLSGLGQSDSKSLRLICELHSLESLNLAGNSFTNITDDFIRDCGKLPGLKVLNFSRNIISGSLPNFREFRALEILDFSYNLLKGSVSSKGLGKLRSLNLSFNGLSDFGSNESVGSLSLKELSLSNNKLGGNILSRILIHKNLSFLDLSSNNLTGPVPRSIADLSKLEALLLSYNSLTGEVPQALSTLKNLRRFVAAFNQLNGNLSQGITQWLQTLDLSFNRINTIPGDLLSPQNLESVDLSSNSLQGSIPGNISGRLFRLWLGENRLAGEIPPAVGNLSRLAYLDLGDNKLEGNIPSQLGNLHNLTQLKLSGNKLEGSIPRELGNLRNLVVLELQRNQIQGEIPDEIFHLKNLLILNLSWNSLSGAIPSSIIALSNLSILNLEGNQLNGSIPGDIGTVQTLKELRLGSNRLSGDIPKMPIGLSISLNLSRNIFRGLIPEALGDLSQLEVLDLSHNEFSGEVPSSLVQMRSLTLLVLSYNQLSGRLPQFSRFVSVDISGNQGLLNGTISIKGKSKALNIIIIIFSAVVAFLVCCFVSATALFVGLRRFRRVENRDLPPAGVLTEVIDSCLLGEGGERRSHIDFAKAMEEVANPRNLLRKNRFSTEFKVSMPGGACYCVKKLDRNGKIFQIDDLGRFSQEMAALGKLRNSCVTVPLAYAVTVDSAFLFYEESHKGALFDFLHGVARGSLGWPSRYIIALGVARGMTFLHGCSQSVLLLDLSTKTILLKTSGEPQIAEIELHQVIGASKSMGSVSTLAGSVGYVPPEYAYTMRVTAAGNVYSFGVVLLELLTGRPPVAKRFELVKWAMGRSSWPSEWERILDQSVSGESSAVRSQMLSVLKIALSCVNYAAKERPSARHLLRMLFNAR</sequence>
<dbReference type="Pfam" id="PF13855">
    <property type="entry name" value="LRR_8"/>
    <property type="match status" value="3"/>
</dbReference>
<dbReference type="InterPro" id="IPR013210">
    <property type="entry name" value="LRR_N_plant-typ"/>
</dbReference>
<dbReference type="GO" id="GO:0009791">
    <property type="term" value="P:post-embryonic development"/>
    <property type="evidence" value="ECO:0007669"/>
    <property type="project" value="UniProtKB-ARBA"/>
</dbReference>
<dbReference type="SUPFAM" id="SSF56112">
    <property type="entry name" value="Protein kinase-like (PK-like)"/>
    <property type="match status" value="1"/>
</dbReference>
<evidence type="ECO:0000259" key="20">
    <source>
        <dbReference type="PROSITE" id="PS50011"/>
    </source>
</evidence>
<dbReference type="FunFam" id="3.80.10.10:FF:000233">
    <property type="entry name" value="Leucine-rich repeat receptor-like protein kinase TDR"/>
    <property type="match status" value="1"/>
</dbReference>
<evidence type="ECO:0000256" key="11">
    <source>
        <dbReference type="ARBA" id="ARBA00022840"/>
    </source>
</evidence>
<dbReference type="InterPro" id="IPR051420">
    <property type="entry name" value="Ser_Thr_Kinases_DiverseReg"/>
</dbReference>
<comment type="catalytic activity">
    <reaction evidence="16">
        <text>L-threonyl-[protein] + ATP = O-phospho-L-threonyl-[protein] + ADP + H(+)</text>
        <dbReference type="Rhea" id="RHEA:46608"/>
        <dbReference type="Rhea" id="RHEA-COMP:11060"/>
        <dbReference type="Rhea" id="RHEA-COMP:11605"/>
        <dbReference type="ChEBI" id="CHEBI:15378"/>
        <dbReference type="ChEBI" id="CHEBI:30013"/>
        <dbReference type="ChEBI" id="CHEBI:30616"/>
        <dbReference type="ChEBI" id="CHEBI:61977"/>
        <dbReference type="ChEBI" id="CHEBI:456216"/>
        <dbReference type="EC" id="2.7.11.1"/>
    </reaction>
</comment>
<dbReference type="GO" id="GO:0005524">
    <property type="term" value="F:ATP binding"/>
    <property type="evidence" value="ECO:0007669"/>
    <property type="project" value="UniProtKB-KW"/>
</dbReference>
<dbReference type="Pfam" id="PF08263">
    <property type="entry name" value="LRRNT_2"/>
    <property type="match status" value="1"/>
</dbReference>
<dbReference type="SMART" id="SM00369">
    <property type="entry name" value="LRR_TYP"/>
    <property type="match status" value="9"/>
</dbReference>
<dbReference type="InterPro" id="IPR003591">
    <property type="entry name" value="Leu-rich_rpt_typical-subtyp"/>
</dbReference>
<organism evidence="21 22">
    <name type="scientific">Spirodela intermedia</name>
    <name type="common">Intermediate duckweed</name>
    <dbReference type="NCBI Taxonomy" id="51605"/>
    <lineage>
        <taxon>Eukaryota</taxon>
        <taxon>Viridiplantae</taxon>
        <taxon>Streptophyta</taxon>
        <taxon>Embryophyta</taxon>
        <taxon>Tracheophyta</taxon>
        <taxon>Spermatophyta</taxon>
        <taxon>Magnoliopsida</taxon>
        <taxon>Liliopsida</taxon>
        <taxon>Araceae</taxon>
        <taxon>Lemnoideae</taxon>
        <taxon>Spirodela</taxon>
    </lineage>
</organism>
<dbReference type="PANTHER" id="PTHR48005">
    <property type="entry name" value="LEUCINE RICH REPEAT KINASE 2"/>
    <property type="match status" value="1"/>
</dbReference>
<dbReference type="PROSITE" id="PS50011">
    <property type="entry name" value="PROTEIN_KINASE_DOM"/>
    <property type="match status" value="1"/>
</dbReference>
<dbReference type="Gene3D" id="3.80.10.10">
    <property type="entry name" value="Ribonuclease Inhibitor"/>
    <property type="match status" value="3"/>
</dbReference>
<keyword evidence="3" id="KW-0723">Serine/threonine-protein kinase</keyword>
<dbReference type="OrthoDB" id="4062651at2759"/>
<dbReference type="FunFam" id="3.80.10.10:FF:000383">
    <property type="entry name" value="Leucine-rich repeat receptor protein kinase EMS1"/>
    <property type="match status" value="1"/>
</dbReference>
<proteinExistence type="predicted"/>
<feature type="transmembrane region" description="Helical" evidence="18">
    <location>
        <begin position="602"/>
        <end position="628"/>
    </location>
</feature>
<dbReference type="SUPFAM" id="SSF52058">
    <property type="entry name" value="L domain-like"/>
    <property type="match status" value="1"/>
</dbReference>
<evidence type="ECO:0000256" key="12">
    <source>
        <dbReference type="ARBA" id="ARBA00022989"/>
    </source>
</evidence>
<evidence type="ECO:0000256" key="8">
    <source>
        <dbReference type="ARBA" id="ARBA00022737"/>
    </source>
</evidence>
<comment type="catalytic activity">
    <reaction evidence="17">
        <text>L-seryl-[protein] + ATP = O-phospho-L-seryl-[protein] + ADP + H(+)</text>
        <dbReference type="Rhea" id="RHEA:17989"/>
        <dbReference type="Rhea" id="RHEA-COMP:9863"/>
        <dbReference type="Rhea" id="RHEA-COMP:11604"/>
        <dbReference type="ChEBI" id="CHEBI:15378"/>
        <dbReference type="ChEBI" id="CHEBI:29999"/>
        <dbReference type="ChEBI" id="CHEBI:30616"/>
        <dbReference type="ChEBI" id="CHEBI:83421"/>
        <dbReference type="ChEBI" id="CHEBI:456216"/>
        <dbReference type="EC" id="2.7.11.1"/>
    </reaction>
</comment>
<evidence type="ECO:0000256" key="16">
    <source>
        <dbReference type="ARBA" id="ARBA00047899"/>
    </source>
</evidence>
<evidence type="ECO:0000313" key="22">
    <source>
        <dbReference type="Proteomes" id="UP000663760"/>
    </source>
</evidence>